<name>A0ABT9BRN5_9MICO</name>
<reference evidence="2 3" key="1">
    <citation type="submission" date="2023-07" db="EMBL/GenBank/DDBJ databases">
        <title>Protaetiibacter sp. nov WY-16 isolated from soil.</title>
        <authorList>
            <person name="Liu B."/>
            <person name="Wan Y."/>
        </authorList>
    </citation>
    <scope>NUCLEOTIDE SEQUENCE [LARGE SCALE GENOMIC DNA]</scope>
    <source>
        <strain evidence="2 3">WY-16</strain>
    </source>
</reference>
<dbReference type="EMBL" id="JAUQUB010000003">
    <property type="protein sequence ID" value="MDO7883103.1"/>
    <property type="molecule type" value="Genomic_DNA"/>
</dbReference>
<feature type="transmembrane region" description="Helical" evidence="1">
    <location>
        <begin position="75"/>
        <end position="93"/>
    </location>
</feature>
<proteinExistence type="predicted"/>
<evidence type="ECO:0000256" key="1">
    <source>
        <dbReference type="SAM" id="Phobius"/>
    </source>
</evidence>
<keyword evidence="1" id="KW-0472">Membrane</keyword>
<protein>
    <submittedName>
        <fullName evidence="2">DUF4383 domain-containing protein</fullName>
    </submittedName>
</protein>
<evidence type="ECO:0000313" key="3">
    <source>
        <dbReference type="Proteomes" id="UP001241072"/>
    </source>
</evidence>
<dbReference type="RefSeq" id="WP_305003533.1">
    <property type="nucleotide sequence ID" value="NZ_JAUQUB010000003.1"/>
</dbReference>
<feature type="transmembrane region" description="Helical" evidence="1">
    <location>
        <begin position="99"/>
        <end position="124"/>
    </location>
</feature>
<comment type="caution">
    <text evidence="2">The sequence shown here is derived from an EMBL/GenBank/DDBJ whole genome shotgun (WGS) entry which is preliminary data.</text>
</comment>
<accession>A0ABT9BRN5</accession>
<feature type="transmembrane region" description="Helical" evidence="1">
    <location>
        <begin position="48"/>
        <end position="68"/>
    </location>
</feature>
<evidence type="ECO:0000313" key="2">
    <source>
        <dbReference type="EMBL" id="MDO7883103.1"/>
    </source>
</evidence>
<organism evidence="2 3">
    <name type="scientific">Antiquaquibacter soli</name>
    <dbReference type="NCBI Taxonomy" id="3064523"/>
    <lineage>
        <taxon>Bacteria</taxon>
        <taxon>Bacillati</taxon>
        <taxon>Actinomycetota</taxon>
        <taxon>Actinomycetes</taxon>
        <taxon>Micrococcales</taxon>
        <taxon>Microbacteriaceae</taxon>
        <taxon>Antiquaquibacter</taxon>
    </lineage>
</organism>
<gene>
    <name evidence="2" type="ORF">Q5716_12770</name>
</gene>
<keyword evidence="1" id="KW-1133">Transmembrane helix</keyword>
<keyword evidence="1" id="KW-0812">Transmembrane</keyword>
<keyword evidence="3" id="KW-1185">Reference proteome</keyword>
<feature type="transmembrane region" description="Helical" evidence="1">
    <location>
        <begin position="7"/>
        <end position="28"/>
    </location>
</feature>
<sequence length="128" mass="12664">MRVANRVVGLVTGSLFVLLGLVGLVVSWGGGFAGLGVSLGGVIAINPALSVMLIALGGTVLAAALVSLRASRTANAWVGFGFLVLGFVGLFLVGPEPNVLVLTSTANAIHFAASALLLAVGLGANRPS</sequence>
<dbReference type="Pfam" id="PF14325">
    <property type="entry name" value="DUF4383"/>
    <property type="match status" value="1"/>
</dbReference>
<dbReference type="Proteomes" id="UP001241072">
    <property type="component" value="Unassembled WGS sequence"/>
</dbReference>